<keyword evidence="1" id="KW-0175">Coiled coil</keyword>
<organism evidence="3 4">
    <name type="scientific">Tritrichomonas musculus</name>
    <dbReference type="NCBI Taxonomy" id="1915356"/>
    <lineage>
        <taxon>Eukaryota</taxon>
        <taxon>Metamonada</taxon>
        <taxon>Parabasalia</taxon>
        <taxon>Tritrichomonadida</taxon>
        <taxon>Tritrichomonadidae</taxon>
        <taxon>Tritrichomonas</taxon>
    </lineage>
</organism>
<evidence type="ECO:0000256" key="1">
    <source>
        <dbReference type="SAM" id="Coils"/>
    </source>
</evidence>
<protein>
    <submittedName>
        <fullName evidence="3">Uncharacterized protein</fullName>
    </submittedName>
</protein>
<feature type="compositionally biased region" description="Basic and acidic residues" evidence="2">
    <location>
        <begin position="19"/>
        <end position="29"/>
    </location>
</feature>
<name>A0ABR2JU65_9EUKA</name>
<reference evidence="3 4" key="1">
    <citation type="submission" date="2024-04" db="EMBL/GenBank/DDBJ databases">
        <title>Tritrichomonas musculus Genome.</title>
        <authorList>
            <person name="Alves-Ferreira E."/>
            <person name="Grigg M."/>
            <person name="Lorenzi H."/>
            <person name="Galac M."/>
        </authorList>
    </citation>
    <scope>NUCLEOTIDE SEQUENCE [LARGE SCALE GENOMIC DNA]</scope>
    <source>
        <strain evidence="3 4">EAF2021</strain>
    </source>
</reference>
<sequence length="138" mass="16240">MDFNQNTSPTASPVRKQPRIVEDDKKEQRMELRKKASTLQKYVHFEASIRPHIIKLTKDIDDLVSQLDEIDASVKLMQDNIKKEQEIQKNANFSEEDKSERESKIQEILALEDDIKRLLIEKEKYISRSKRISQENQG</sequence>
<accession>A0ABR2JU65</accession>
<keyword evidence="4" id="KW-1185">Reference proteome</keyword>
<feature type="coiled-coil region" evidence="1">
    <location>
        <begin position="101"/>
        <end position="128"/>
    </location>
</feature>
<feature type="compositionally biased region" description="Polar residues" evidence="2">
    <location>
        <begin position="1"/>
        <end position="11"/>
    </location>
</feature>
<feature type="region of interest" description="Disordered" evidence="2">
    <location>
        <begin position="1"/>
        <end position="29"/>
    </location>
</feature>
<dbReference type="EMBL" id="JAPFFF010000009">
    <property type="protein sequence ID" value="KAK8882018.1"/>
    <property type="molecule type" value="Genomic_DNA"/>
</dbReference>
<comment type="caution">
    <text evidence="3">The sequence shown here is derived from an EMBL/GenBank/DDBJ whole genome shotgun (WGS) entry which is preliminary data.</text>
</comment>
<evidence type="ECO:0000256" key="2">
    <source>
        <dbReference type="SAM" id="MobiDB-lite"/>
    </source>
</evidence>
<evidence type="ECO:0000313" key="3">
    <source>
        <dbReference type="EMBL" id="KAK8882018.1"/>
    </source>
</evidence>
<evidence type="ECO:0000313" key="4">
    <source>
        <dbReference type="Proteomes" id="UP001470230"/>
    </source>
</evidence>
<dbReference type="Proteomes" id="UP001470230">
    <property type="component" value="Unassembled WGS sequence"/>
</dbReference>
<gene>
    <name evidence="3" type="ORF">M9Y10_044657</name>
</gene>
<proteinExistence type="predicted"/>